<evidence type="ECO:0000256" key="3">
    <source>
        <dbReference type="ARBA" id="ARBA00022723"/>
    </source>
</evidence>
<dbReference type="GO" id="GO:0020037">
    <property type="term" value="F:heme binding"/>
    <property type="evidence" value="ECO:0007669"/>
    <property type="project" value="InterPro"/>
</dbReference>
<dbReference type="AlphaFoldDB" id="A0A1H6RPA4"/>
<evidence type="ECO:0000313" key="10">
    <source>
        <dbReference type="Proteomes" id="UP000199702"/>
    </source>
</evidence>
<dbReference type="RefSeq" id="WP_091309015.1">
    <property type="nucleotide sequence ID" value="NZ_CBCSJU010000005.1"/>
</dbReference>
<evidence type="ECO:0000256" key="6">
    <source>
        <dbReference type="ARBA" id="ARBA00023004"/>
    </source>
</evidence>
<evidence type="ECO:0000256" key="4">
    <source>
        <dbReference type="ARBA" id="ARBA00022729"/>
    </source>
</evidence>
<proteinExistence type="predicted"/>
<dbReference type="GO" id="GO:0030313">
    <property type="term" value="C:cell envelope"/>
    <property type="evidence" value="ECO:0007669"/>
    <property type="project" value="UniProtKB-SubCell"/>
</dbReference>
<keyword evidence="3 7" id="KW-0479">Metal-binding</keyword>
<protein>
    <submittedName>
        <fullName evidence="9">Cytochrome c peroxidase</fullName>
    </submittedName>
</protein>
<keyword evidence="9" id="KW-0575">Peroxidase</keyword>
<dbReference type="SUPFAM" id="SSF46626">
    <property type="entry name" value="Cytochrome c"/>
    <property type="match status" value="2"/>
</dbReference>
<dbReference type="InterPro" id="IPR036909">
    <property type="entry name" value="Cyt_c-like_dom_sf"/>
</dbReference>
<evidence type="ECO:0000313" key="9">
    <source>
        <dbReference type="EMBL" id="SEI57638.1"/>
    </source>
</evidence>
<dbReference type="InterPro" id="IPR004852">
    <property type="entry name" value="Di-haem_cyt_c_peroxidsae"/>
</dbReference>
<reference evidence="10" key="1">
    <citation type="submission" date="2016-10" db="EMBL/GenBank/DDBJ databases">
        <authorList>
            <person name="Varghese N."/>
            <person name="Submissions S."/>
        </authorList>
    </citation>
    <scope>NUCLEOTIDE SEQUENCE [LARGE SCALE GENOMIC DNA]</scope>
    <source>
        <strain evidence="10">DSM 17934</strain>
    </source>
</reference>
<dbReference type="Proteomes" id="UP000199702">
    <property type="component" value="Unassembled WGS sequence"/>
</dbReference>
<dbReference type="PANTHER" id="PTHR30600:SF10">
    <property type="entry name" value="BLL6722 PROTEIN"/>
    <property type="match status" value="1"/>
</dbReference>
<feature type="domain" description="Cytochrome c" evidence="8">
    <location>
        <begin position="301"/>
        <end position="435"/>
    </location>
</feature>
<keyword evidence="6 7" id="KW-0408">Iron</keyword>
<dbReference type="STRING" id="402734.SAMN05660918_0998"/>
<dbReference type="InterPro" id="IPR009056">
    <property type="entry name" value="Cyt_c-like_dom"/>
</dbReference>
<dbReference type="InterPro" id="IPR051395">
    <property type="entry name" value="Cytochrome_c_Peroxidase/MauG"/>
</dbReference>
<evidence type="ECO:0000256" key="5">
    <source>
        <dbReference type="ARBA" id="ARBA00023002"/>
    </source>
</evidence>
<keyword evidence="10" id="KW-1185">Reference proteome</keyword>
<name>A0A1H6RPA4_9FLAO</name>
<dbReference type="EMBL" id="FNYA01000002">
    <property type="protein sequence ID" value="SEI57638.1"/>
    <property type="molecule type" value="Genomic_DNA"/>
</dbReference>
<evidence type="ECO:0000256" key="1">
    <source>
        <dbReference type="ARBA" id="ARBA00004196"/>
    </source>
</evidence>
<keyword evidence="2 7" id="KW-0349">Heme</keyword>
<dbReference type="Gene3D" id="1.10.760.10">
    <property type="entry name" value="Cytochrome c-like domain"/>
    <property type="match status" value="2"/>
</dbReference>
<gene>
    <name evidence="9" type="ORF">SAMN05660918_0998</name>
</gene>
<dbReference type="Pfam" id="PF03150">
    <property type="entry name" value="CCP_MauG"/>
    <property type="match status" value="1"/>
</dbReference>
<organism evidence="9 10">
    <name type="scientific">Flavobacterium terrigena</name>
    <dbReference type="NCBI Taxonomy" id="402734"/>
    <lineage>
        <taxon>Bacteria</taxon>
        <taxon>Pseudomonadati</taxon>
        <taxon>Bacteroidota</taxon>
        <taxon>Flavobacteriia</taxon>
        <taxon>Flavobacteriales</taxon>
        <taxon>Flavobacteriaceae</taxon>
        <taxon>Flavobacterium</taxon>
    </lineage>
</organism>
<dbReference type="PANTHER" id="PTHR30600">
    <property type="entry name" value="CYTOCHROME C PEROXIDASE-RELATED"/>
    <property type="match status" value="1"/>
</dbReference>
<evidence type="ECO:0000259" key="8">
    <source>
        <dbReference type="PROSITE" id="PS51007"/>
    </source>
</evidence>
<dbReference type="GO" id="GO:0046872">
    <property type="term" value="F:metal ion binding"/>
    <property type="evidence" value="ECO:0007669"/>
    <property type="project" value="UniProtKB-KW"/>
</dbReference>
<dbReference type="GO" id="GO:0009055">
    <property type="term" value="F:electron transfer activity"/>
    <property type="evidence" value="ECO:0007669"/>
    <property type="project" value="InterPro"/>
</dbReference>
<evidence type="ECO:0000256" key="7">
    <source>
        <dbReference type="PROSITE-ProRule" id="PRU00433"/>
    </source>
</evidence>
<dbReference type="InterPro" id="IPR038352">
    <property type="entry name" value="Imelysin_sf"/>
</dbReference>
<feature type="domain" description="Cytochrome c" evidence="8">
    <location>
        <begin position="454"/>
        <end position="598"/>
    </location>
</feature>
<keyword evidence="5" id="KW-0560">Oxidoreductase</keyword>
<comment type="subcellular location">
    <subcellularLocation>
        <location evidence="1">Cell envelope</location>
    </subcellularLocation>
</comment>
<dbReference type="OrthoDB" id="9805202at2"/>
<sequence>MKSKKIYFILFLFSVLLLFSFKSKLQGTSSEFESNFALELKNEIDELEFNSKAFRENKITIDSLQKVFLNCRKAYKKVEFQLAFQFPEYVSSKINGAPLLHIEKENSRPILTNPEGLQVLDELIFSDESAENKNEIANLAIRLNNNYKTIYNKVSVAPLNATDAILAIRIQLIRIFTLGITGFDTPGSLNAIDDSCNSLIGIKNYLENSSNLMPEKDKNSILNKINNTIAFLKQSNFENLNRLTLVKNHLDPIYAELLPFQKNQALKFVTSWNPNSTSLFDSEFLNPYQFTNLKKEEDSEGLRSLGKSLFFDSMLSHDNKMNCASCHQPEKGFADGTPKSMSNKNGITVFRNSPTLLNSAYADRFFYDLRAYTLEQQVEHVIFNNLEFNTSYAEILNKLNSNKTYREKFKTIFKKKSITREDFTKALASYVLSLKSYNSSFDQYVRGETSKIDASVANGFNLFTGKANCATCHFSPTFSGLVPPLYVENESEILGVFSKPTSKELDEDEGRNNNGVLYEKSWIYEKSFKTVTVRNANETAPYFHNGAYTNLDDVLEFYNQGGGEGMGVATRNQTLGSDKLNLTTEEKNDIVAFIKSLSDNKHTR</sequence>
<dbReference type="GO" id="GO:0004130">
    <property type="term" value="F:cytochrome-c peroxidase activity"/>
    <property type="evidence" value="ECO:0007669"/>
    <property type="project" value="TreeGrafter"/>
</dbReference>
<dbReference type="PROSITE" id="PS51007">
    <property type="entry name" value="CYTC"/>
    <property type="match status" value="2"/>
</dbReference>
<keyword evidence="4" id="KW-0732">Signal</keyword>
<dbReference type="Gene3D" id="1.20.1420.20">
    <property type="entry name" value="M75 peptidase, HXXE motif"/>
    <property type="match status" value="1"/>
</dbReference>
<evidence type="ECO:0000256" key="2">
    <source>
        <dbReference type="ARBA" id="ARBA00022617"/>
    </source>
</evidence>
<accession>A0A1H6RPA4</accession>